<reference evidence="2 3" key="1">
    <citation type="submission" date="2016-06" db="EMBL/GenBank/DDBJ databases">
        <authorList>
            <person name="Kjaerup R.B."/>
            <person name="Dalgaard T.S."/>
            <person name="Juul-Madsen H.R."/>
        </authorList>
    </citation>
    <scope>NUCLEOTIDE SEQUENCE [LARGE SCALE GENOMIC DNA]</scope>
</reference>
<evidence type="ECO:0000256" key="1">
    <source>
        <dbReference type="SAM" id="SignalP"/>
    </source>
</evidence>
<gene>
    <name evidence="2" type="ORF">ZT3D7_G10559</name>
</gene>
<dbReference type="Proteomes" id="UP000215127">
    <property type="component" value="Chromosome 11"/>
</dbReference>
<feature type="signal peptide" evidence="1">
    <location>
        <begin position="1"/>
        <end position="19"/>
    </location>
</feature>
<evidence type="ECO:0000313" key="3">
    <source>
        <dbReference type="Proteomes" id="UP000215127"/>
    </source>
</evidence>
<evidence type="ECO:0008006" key="4">
    <source>
        <dbReference type="Google" id="ProtNLM"/>
    </source>
</evidence>
<proteinExistence type="predicted"/>
<dbReference type="EMBL" id="LT853702">
    <property type="protein sequence ID" value="SMQ55404.1"/>
    <property type="molecule type" value="Genomic_DNA"/>
</dbReference>
<name>A0A1X7S6T1_ZYMT9</name>
<protein>
    <recommendedName>
        <fullName evidence="4">Granulins domain-containing protein</fullName>
    </recommendedName>
</protein>
<keyword evidence="1" id="KW-0732">Signal</keyword>
<feature type="chain" id="PRO_5013208389" description="Granulins domain-containing protein" evidence="1">
    <location>
        <begin position="20"/>
        <end position="91"/>
    </location>
</feature>
<organism evidence="2 3">
    <name type="scientific">Zymoseptoria tritici (strain ST99CH_3D7)</name>
    <dbReference type="NCBI Taxonomy" id="1276538"/>
    <lineage>
        <taxon>Eukaryota</taxon>
        <taxon>Fungi</taxon>
        <taxon>Dikarya</taxon>
        <taxon>Ascomycota</taxon>
        <taxon>Pezizomycotina</taxon>
        <taxon>Dothideomycetes</taxon>
        <taxon>Dothideomycetidae</taxon>
        <taxon>Mycosphaerellales</taxon>
        <taxon>Mycosphaerellaceae</taxon>
        <taxon>Zymoseptoria</taxon>
    </lineage>
</organism>
<evidence type="ECO:0000313" key="2">
    <source>
        <dbReference type="EMBL" id="SMQ55404.1"/>
    </source>
</evidence>
<sequence>MKVLTYTLLIMASAALGESGHIVSLCIKGENSPCYGGGICCAPNQCFDNKCQKRCESGGSACPSGQTCVQVDEGVWECWPDKSKRSIVART</sequence>
<accession>A0A1X7S6T1</accession>
<keyword evidence="3" id="KW-1185">Reference proteome</keyword>
<dbReference type="AlphaFoldDB" id="A0A1X7S6T1"/>